<keyword evidence="2" id="KW-0479">Metal-binding</keyword>
<reference evidence="6" key="1">
    <citation type="submission" date="2020-04" db="EMBL/GenBank/DDBJ databases">
        <title>A desert anoxygenic phototrophic bacterium fixes CO2 using RubisCO under aerobic conditions.</title>
        <authorList>
            <person name="Tang K."/>
        </authorList>
    </citation>
    <scope>NUCLEOTIDE SEQUENCE [LARGE SCALE GENOMIC DNA]</scope>
    <source>
        <strain evidence="6">MIMtkB3</strain>
    </source>
</reference>
<comment type="cofactor">
    <cofactor evidence="1">
        <name>Zn(2+)</name>
        <dbReference type="ChEBI" id="CHEBI:29105"/>
    </cofactor>
</comment>
<dbReference type="KEGG" id="acru:HHL28_02725"/>
<accession>A0A858R417</accession>
<dbReference type="Gene3D" id="3.40.630.10">
    <property type="entry name" value="Zn peptidases"/>
    <property type="match status" value="1"/>
</dbReference>
<evidence type="ECO:0000313" key="6">
    <source>
        <dbReference type="EMBL" id="QJE72160.1"/>
    </source>
</evidence>
<dbReference type="CDD" id="cd06250">
    <property type="entry name" value="M14_PaAOTO_like"/>
    <property type="match status" value="1"/>
</dbReference>
<dbReference type="InterPro" id="IPR055438">
    <property type="entry name" value="AstE_AspA_cat"/>
</dbReference>
<dbReference type="Pfam" id="PF24827">
    <property type="entry name" value="AstE_AspA_cat"/>
    <property type="match status" value="1"/>
</dbReference>
<name>A0A858R417_9PROT</name>
<dbReference type="GO" id="GO:0046872">
    <property type="term" value="F:metal ion binding"/>
    <property type="evidence" value="ECO:0007669"/>
    <property type="project" value="UniProtKB-KW"/>
</dbReference>
<evidence type="ECO:0000256" key="1">
    <source>
        <dbReference type="ARBA" id="ARBA00001947"/>
    </source>
</evidence>
<feature type="domain" description="Succinylglutamate desuccinylase/Aspartoacylase catalytic" evidence="5">
    <location>
        <begin position="31"/>
        <end position="109"/>
    </location>
</feature>
<sequence length="377" mass="39690">MTHAIDIIPLPFNRPGTGRSLRLHRFGRPGAGPKAYVQAGLHAGELPGMLVALDLVAKLAALDAAGQVRGEVLVLPLANPIGFDQVFQGRLLGRFELGGGVNFNRAYADLTDAVERRVRGQLGLDAATNVALVRQALRDSVAELVPQTDADALRKLLLGFAVDADVMLDLHCDSDAVMHLYTGTELWPGFADLSARLGCHAALLAGESGGDPFDEACSSVWWKLRARLPDGIPLPPACAATTIELRGEADVDDTQAKADADAILDHLRVRGVLAGTPAPLPAALCEGTPLAGVDRVRAPVAGVIAYHAALGDRVEAGQVVADIVDPWSGERFPCRAQAAGPVWSRRLERFATAGEVVMSIAGTEPLKEEGSGLLTAR</sequence>
<dbReference type="PANTHER" id="PTHR37326">
    <property type="entry name" value="BLL3975 PROTEIN"/>
    <property type="match status" value="1"/>
</dbReference>
<evidence type="ECO:0000256" key="2">
    <source>
        <dbReference type="ARBA" id="ARBA00022723"/>
    </source>
</evidence>
<evidence type="ECO:0000256" key="3">
    <source>
        <dbReference type="ARBA" id="ARBA00022801"/>
    </source>
</evidence>
<evidence type="ECO:0000313" key="7">
    <source>
        <dbReference type="Proteomes" id="UP000501891"/>
    </source>
</evidence>
<dbReference type="Proteomes" id="UP000501891">
    <property type="component" value="Chromosome"/>
</dbReference>
<dbReference type="InterPro" id="IPR053138">
    <property type="entry name" value="N-alpha-Ac-DABA_deacetylase"/>
</dbReference>
<keyword evidence="4" id="KW-0862">Zinc</keyword>
<organism evidence="6 7">
    <name type="scientific">Aerophototrophica crusticola</name>
    <dbReference type="NCBI Taxonomy" id="1709002"/>
    <lineage>
        <taxon>Bacteria</taxon>
        <taxon>Pseudomonadati</taxon>
        <taxon>Pseudomonadota</taxon>
        <taxon>Alphaproteobacteria</taxon>
        <taxon>Rhodospirillales</taxon>
        <taxon>Rhodospirillaceae</taxon>
        <taxon>Aerophototrophica</taxon>
    </lineage>
</organism>
<dbReference type="GO" id="GO:0016788">
    <property type="term" value="F:hydrolase activity, acting on ester bonds"/>
    <property type="evidence" value="ECO:0007669"/>
    <property type="project" value="InterPro"/>
</dbReference>
<gene>
    <name evidence="6" type="ORF">HHL28_02725</name>
</gene>
<proteinExistence type="predicted"/>
<dbReference type="PANTHER" id="PTHR37326:SF1">
    <property type="entry name" value="BLL3975 PROTEIN"/>
    <property type="match status" value="1"/>
</dbReference>
<protein>
    <submittedName>
        <fullName evidence="6">Succinylglutamate desuccinylase/aspartoacylase family protein</fullName>
    </submittedName>
</protein>
<keyword evidence="7" id="KW-1185">Reference proteome</keyword>
<dbReference type="AlphaFoldDB" id="A0A858R417"/>
<dbReference type="EMBL" id="CP051775">
    <property type="protein sequence ID" value="QJE72160.1"/>
    <property type="molecule type" value="Genomic_DNA"/>
</dbReference>
<evidence type="ECO:0000256" key="4">
    <source>
        <dbReference type="ARBA" id="ARBA00022833"/>
    </source>
</evidence>
<keyword evidence="3" id="KW-0378">Hydrolase</keyword>
<evidence type="ECO:0000259" key="5">
    <source>
        <dbReference type="Pfam" id="PF24827"/>
    </source>
</evidence>
<dbReference type="SUPFAM" id="SSF53187">
    <property type="entry name" value="Zn-dependent exopeptidases"/>
    <property type="match status" value="1"/>
</dbReference>